<evidence type="ECO:0000256" key="1">
    <source>
        <dbReference type="SAM" id="MobiDB-lite"/>
    </source>
</evidence>
<keyword evidence="3" id="KW-1185">Reference proteome</keyword>
<protein>
    <submittedName>
        <fullName evidence="2">Uncharacterized protein</fullName>
    </submittedName>
</protein>
<dbReference type="Proteomes" id="UP000815677">
    <property type="component" value="Unassembled WGS sequence"/>
</dbReference>
<proteinExistence type="predicted"/>
<feature type="compositionally biased region" description="Acidic residues" evidence="1">
    <location>
        <begin position="239"/>
        <end position="260"/>
    </location>
</feature>
<organism evidence="2 3">
    <name type="scientific">Mycena chlorophos</name>
    <name type="common">Agaric fungus</name>
    <name type="synonym">Agaricus chlorophos</name>
    <dbReference type="NCBI Taxonomy" id="658473"/>
    <lineage>
        <taxon>Eukaryota</taxon>
        <taxon>Fungi</taxon>
        <taxon>Dikarya</taxon>
        <taxon>Basidiomycota</taxon>
        <taxon>Agaricomycotina</taxon>
        <taxon>Agaricomycetes</taxon>
        <taxon>Agaricomycetidae</taxon>
        <taxon>Agaricales</taxon>
        <taxon>Marasmiineae</taxon>
        <taxon>Mycenaceae</taxon>
        <taxon>Mycena</taxon>
    </lineage>
</organism>
<dbReference type="EMBL" id="DF849345">
    <property type="protein sequence ID" value="GAT56817.1"/>
    <property type="molecule type" value="Genomic_DNA"/>
</dbReference>
<sequence length="483" mass="54677">CSADSVSADWIRWGIELERSQATIQALVQSDQNHPLQETATRISKLRVELVDELQEFRQQQTSIFPTLELLILDLDSPEDMIIQLPSRVCAMFPIPEEIIKDEIRLRCAQANGQVLAVQDKTVTLSIVRSSRGFDYRGQAGKSRAERGKQQAEMLRDLEIMVFNLARDALVRLGFMTADASKPWPAMTRLDTARKDTHVFRMRGDSRVVDSAAWSLLSGSENVSAAALAEDIAGHLGPVEDDADASDSEAEQPSEFETEDFGLRIGGTDSRKRARRETTSPRKEPTGKTGAKPKGPAKKERVDGWIWQPDSLMMPQESNTNVALFKAEGRLISKENEAAVNFFSGERVQFFRAEAECFRWVEQYEMKHVELYRLAARFQYDSQVWQRRAEDILSRDPLNRGALNYARHQAAMWASQCARALTSFQSAATSANASWVKATSFEDLVERIDRSRDALFSWTQKLGMTRPDKLDLKTAKYLKDYRP</sequence>
<evidence type="ECO:0000313" key="2">
    <source>
        <dbReference type="EMBL" id="GAT56817.1"/>
    </source>
</evidence>
<feature type="region of interest" description="Disordered" evidence="1">
    <location>
        <begin position="237"/>
        <end position="301"/>
    </location>
</feature>
<accession>A0ABQ0M0Q3</accession>
<name>A0ABQ0M0Q3_MYCCL</name>
<reference evidence="2" key="1">
    <citation type="submission" date="2014-09" db="EMBL/GenBank/DDBJ databases">
        <title>Genome sequence of the luminous mushroom Mycena chlorophos for searching fungal bioluminescence genes.</title>
        <authorList>
            <person name="Tanaka Y."/>
            <person name="Kasuga D."/>
            <person name="Oba Y."/>
            <person name="Hase S."/>
            <person name="Sato K."/>
            <person name="Oba Y."/>
            <person name="Sakakibara Y."/>
        </authorList>
    </citation>
    <scope>NUCLEOTIDE SEQUENCE</scope>
</reference>
<feature type="non-terminal residue" evidence="2">
    <location>
        <position position="1"/>
    </location>
</feature>
<feature type="compositionally biased region" description="Basic and acidic residues" evidence="1">
    <location>
        <begin position="276"/>
        <end position="286"/>
    </location>
</feature>
<evidence type="ECO:0000313" key="3">
    <source>
        <dbReference type="Proteomes" id="UP000815677"/>
    </source>
</evidence>
<gene>
    <name evidence="2" type="ORF">MCHLO_13423</name>
</gene>